<name>A0A2A6Z8S5_9FIRM</name>
<dbReference type="EMBL" id="NMTQ01000037">
    <property type="protein sequence ID" value="PDX57757.1"/>
    <property type="molecule type" value="Genomic_DNA"/>
</dbReference>
<dbReference type="GO" id="GO:0016757">
    <property type="term" value="F:glycosyltransferase activity"/>
    <property type="evidence" value="ECO:0007669"/>
    <property type="project" value="UniProtKB-KW"/>
</dbReference>
<dbReference type="SUPFAM" id="SSF53271">
    <property type="entry name" value="PRTase-like"/>
    <property type="match status" value="1"/>
</dbReference>
<protein>
    <submittedName>
        <fullName evidence="3">Amidophosphoribosyltransferase</fullName>
    </submittedName>
</protein>
<comment type="similarity">
    <text evidence="1">Belongs to the ComF/GntX family.</text>
</comment>
<dbReference type="PANTHER" id="PTHR47505">
    <property type="entry name" value="DNA UTILIZATION PROTEIN YHGH"/>
    <property type="match status" value="1"/>
</dbReference>
<comment type="caution">
    <text evidence="3">The sequence shown here is derived from an EMBL/GenBank/DDBJ whole genome shotgun (WGS) entry which is preliminary data.</text>
</comment>
<accession>A0A2A6Z8S5</accession>
<dbReference type="AlphaFoldDB" id="A0A2A6Z8S5"/>
<gene>
    <name evidence="3" type="ORF">CGS46_14850</name>
</gene>
<evidence type="ECO:0000313" key="4">
    <source>
        <dbReference type="Proteomes" id="UP000220752"/>
    </source>
</evidence>
<sequence>MDYYSVPRRILRGARQLVYPRRCPFCDRVLGSVPICPDCAAELEELRRKPGMRLDASQHYLGKLTGAAAPFRYEGCVRRGILHTKYHAAPWTAVELGLWLAKLAFGSEMHMAGAEPVPELVEGMSLGYDCIVPVPASGRARGYNVPQLMAVPLARALGIPLYPKALGRTRAKRHQAGLPFEQRLANVAGAFRVTDTELVEGRKVLLVDDVITTGATAAACTQALLAAGAESVFAIALATVEFETFPAGNQPLQENEPEF</sequence>
<dbReference type="Pfam" id="PF00156">
    <property type="entry name" value="Pribosyltran"/>
    <property type="match status" value="1"/>
</dbReference>
<dbReference type="Gene3D" id="3.40.50.2020">
    <property type="match status" value="1"/>
</dbReference>
<organism evidence="3 4">
    <name type="scientific">Faecalibacterium langellae</name>
    <dbReference type="NCBI Taxonomy" id="3435293"/>
    <lineage>
        <taxon>Bacteria</taxon>
        <taxon>Bacillati</taxon>
        <taxon>Bacillota</taxon>
        <taxon>Clostridia</taxon>
        <taxon>Eubacteriales</taxon>
        <taxon>Oscillospiraceae</taxon>
        <taxon>Faecalibacterium</taxon>
    </lineage>
</organism>
<dbReference type="Proteomes" id="UP000220752">
    <property type="component" value="Unassembled WGS sequence"/>
</dbReference>
<reference evidence="3 4" key="1">
    <citation type="journal article" date="2017" name="Front. Microbiol.">
        <title>New Insights into the Diversity of the Genus Faecalibacterium.</title>
        <authorList>
            <person name="Benevides L."/>
            <person name="Burman S."/>
            <person name="Martin R."/>
            <person name="Robert V."/>
            <person name="Thomas M."/>
            <person name="Miquel S."/>
            <person name="Chain F."/>
            <person name="Sokol H."/>
            <person name="Bermudez-Humaran L.G."/>
            <person name="Morrison M."/>
            <person name="Langella P."/>
            <person name="Azevedo V.A."/>
            <person name="Chatel J.M."/>
            <person name="Soares S."/>
        </authorList>
    </citation>
    <scope>NUCLEOTIDE SEQUENCE [LARGE SCALE GENOMIC DNA]</scope>
    <source>
        <strain evidence="4">CNCM I-4540</strain>
    </source>
</reference>
<evidence type="ECO:0000313" key="3">
    <source>
        <dbReference type="EMBL" id="PDX57757.1"/>
    </source>
</evidence>
<dbReference type="InterPro" id="IPR029057">
    <property type="entry name" value="PRTase-like"/>
</dbReference>
<feature type="domain" description="Phosphoribosyltransferase" evidence="2">
    <location>
        <begin position="150"/>
        <end position="238"/>
    </location>
</feature>
<dbReference type="InterPro" id="IPR051910">
    <property type="entry name" value="ComF/GntX_DNA_util-trans"/>
</dbReference>
<proteinExistence type="inferred from homology"/>
<keyword evidence="4" id="KW-1185">Reference proteome</keyword>
<dbReference type="InterPro" id="IPR000836">
    <property type="entry name" value="PRTase_dom"/>
</dbReference>
<dbReference type="CDD" id="cd06223">
    <property type="entry name" value="PRTases_typeI"/>
    <property type="match status" value="1"/>
</dbReference>
<evidence type="ECO:0000256" key="1">
    <source>
        <dbReference type="ARBA" id="ARBA00008007"/>
    </source>
</evidence>
<evidence type="ECO:0000259" key="2">
    <source>
        <dbReference type="Pfam" id="PF00156"/>
    </source>
</evidence>
<dbReference type="PANTHER" id="PTHR47505:SF1">
    <property type="entry name" value="DNA UTILIZATION PROTEIN YHGH"/>
    <property type="match status" value="1"/>
</dbReference>